<feature type="region of interest" description="Disordered" evidence="1">
    <location>
        <begin position="126"/>
        <end position="147"/>
    </location>
</feature>
<dbReference type="Proteomes" id="UP000240317">
    <property type="component" value="Unassembled WGS sequence"/>
</dbReference>
<evidence type="ECO:0000256" key="1">
    <source>
        <dbReference type="SAM" id="MobiDB-lite"/>
    </source>
</evidence>
<dbReference type="InterPro" id="IPR011856">
    <property type="entry name" value="tRNA_endonuc-like_dom_sf"/>
</dbReference>
<keyword evidence="2" id="KW-0472">Membrane</keyword>
<dbReference type="GO" id="GO:0003677">
    <property type="term" value="F:DNA binding"/>
    <property type="evidence" value="ECO:0007669"/>
    <property type="project" value="InterPro"/>
</dbReference>
<sequence length="281" mass="30004">MPLAYLVLVTVMMPEVLRSVSLEAPTATMQIVGLLVLGWTALEVGMGLAAWVAQRVPHKPRTHGHPPFLPLSFFLAGLAAVAAFALGRQPENALRYDLVNALGVAAIALGGLLSLRNVNLSLQTLASPGERSPRPAPGFTAPPVAAAPRSAAPATGWTFARLRALSSREFEQLVAWMYQAEESDARLTPAGNDGGWDIEVVQGTRRLFVECKNVDTVGTPILRSLHPAVSSHRASKGVLVTTGRCTSDAHREAGRLHLELVDGTQVLMRLNALAAQVHTLR</sequence>
<dbReference type="InterPro" id="IPR011335">
    <property type="entry name" value="Restrct_endonuc-II-like"/>
</dbReference>
<dbReference type="PANTHER" id="PTHR30015">
    <property type="entry name" value="MRR RESTRICTION SYSTEM PROTEIN"/>
    <property type="match status" value="1"/>
</dbReference>
<protein>
    <recommendedName>
        <fullName evidence="3">Restriction endonuclease type IV Mrr domain-containing protein</fullName>
    </recommendedName>
</protein>
<keyword evidence="5" id="KW-1185">Reference proteome</keyword>
<dbReference type="OrthoDB" id="9803736at2"/>
<dbReference type="RefSeq" id="WP_107139341.1">
    <property type="nucleotide sequence ID" value="NZ_PYSV01000024.1"/>
</dbReference>
<dbReference type="AlphaFoldDB" id="A0A2T3W3Y6"/>
<feature type="domain" description="Restriction endonuclease type IV Mrr" evidence="3">
    <location>
        <begin position="162"/>
        <end position="266"/>
    </location>
</feature>
<feature type="transmembrane region" description="Helical" evidence="2">
    <location>
        <begin position="65"/>
        <end position="86"/>
    </location>
</feature>
<dbReference type="InterPro" id="IPR007560">
    <property type="entry name" value="Restrct_endonuc_IV_Mrr"/>
</dbReference>
<keyword evidence="2" id="KW-1133">Transmembrane helix</keyword>
<dbReference type="InterPro" id="IPR052906">
    <property type="entry name" value="Type_IV_Methyl-Rstrct_Enzyme"/>
</dbReference>
<proteinExistence type="predicted"/>
<evidence type="ECO:0000256" key="2">
    <source>
        <dbReference type="SAM" id="Phobius"/>
    </source>
</evidence>
<evidence type="ECO:0000259" key="3">
    <source>
        <dbReference type="Pfam" id="PF04471"/>
    </source>
</evidence>
<reference evidence="4 5" key="1">
    <citation type="submission" date="2018-03" db="EMBL/GenBank/DDBJ databases">
        <title>Draft genome of Deinococcus sp. OD32.</title>
        <authorList>
            <person name="Wang X.-P."/>
            <person name="Du Z.-J."/>
        </authorList>
    </citation>
    <scope>NUCLEOTIDE SEQUENCE [LARGE SCALE GENOMIC DNA]</scope>
    <source>
        <strain evidence="4 5">OD32</strain>
    </source>
</reference>
<gene>
    <name evidence="4" type="ORF">C8263_17030</name>
</gene>
<keyword evidence="2" id="KW-0812">Transmembrane</keyword>
<dbReference type="EMBL" id="PYSV01000024">
    <property type="protein sequence ID" value="PTA66605.1"/>
    <property type="molecule type" value="Genomic_DNA"/>
</dbReference>
<feature type="transmembrane region" description="Helical" evidence="2">
    <location>
        <begin position="29"/>
        <end position="53"/>
    </location>
</feature>
<dbReference type="GO" id="GO:0015666">
    <property type="term" value="F:restriction endodeoxyribonuclease activity"/>
    <property type="evidence" value="ECO:0007669"/>
    <property type="project" value="TreeGrafter"/>
</dbReference>
<comment type="caution">
    <text evidence="4">The sequence shown here is derived from an EMBL/GenBank/DDBJ whole genome shotgun (WGS) entry which is preliminary data.</text>
</comment>
<dbReference type="GO" id="GO:0009307">
    <property type="term" value="P:DNA restriction-modification system"/>
    <property type="evidence" value="ECO:0007669"/>
    <property type="project" value="InterPro"/>
</dbReference>
<dbReference type="PANTHER" id="PTHR30015:SF7">
    <property type="entry name" value="TYPE IV METHYL-DIRECTED RESTRICTION ENZYME ECOKMRR"/>
    <property type="match status" value="1"/>
</dbReference>
<accession>A0A2T3W3Y6</accession>
<evidence type="ECO:0000313" key="4">
    <source>
        <dbReference type="EMBL" id="PTA66605.1"/>
    </source>
</evidence>
<name>A0A2T3W3Y6_9DEIO</name>
<feature type="transmembrane region" description="Helical" evidence="2">
    <location>
        <begin position="98"/>
        <end position="115"/>
    </location>
</feature>
<evidence type="ECO:0000313" key="5">
    <source>
        <dbReference type="Proteomes" id="UP000240317"/>
    </source>
</evidence>
<organism evidence="4 5">
    <name type="scientific">Deinococcus arcticus</name>
    <dbReference type="NCBI Taxonomy" id="2136176"/>
    <lineage>
        <taxon>Bacteria</taxon>
        <taxon>Thermotogati</taxon>
        <taxon>Deinococcota</taxon>
        <taxon>Deinococci</taxon>
        <taxon>Deinococcales</taxon>
        <taxon>Deinococcaceae</taxon>
        <taxon>Deinococcus</taxon>
    </lineage>
</organism>
<dbReference type="Gene3D" id="3.40.1350.10">
    <property type="match status" value="1"/>
</dbReference>
<dbReference type="Pfam" id="PF04471">
    <property type="entry name" value="Mrr_cat"/>
    <property type="match status" value="1"/>
</dbReference>
<dbReference type="SUPFAM" id="SSF52980">
    <property type="entry name" value="Restriction endonuclease-like"/>
    <property type="match status" value="1"/>
</dbReference>